<evidence type="ECO:0008006" key="4">
    <source>
        <dbReference type="Google" id="ProtNLM"/>
    </source>
</evidence>
<protein>
    <recommendedName>
        <fullName evidence="4">CPBP family intramembrane metalloprotease</fullName>
    </recommendedName>
</protein>
<proteinExistence type="predicted"/>
<reference evidence="2 3" key="1">
    <citation type="submission" date="2020-08" db="EMBL/GenBank/DDBJ databases">
        <title>Genome sequence of Sphingomonas lutea KCTC 23642T.</title>
        <authorList>
            <person name="Hyun D.-W."/>
            <person name="Bae J.-W."/>
        </authorList>
    </citation>
    <scope>NUCLEOTIDE SEQUENCE [LARGE SCALE GENOMIC DNA]</scope>
    <source>
        <strain evidence="2 3">KCTC 23642</strain>
    </source>
</reference>
<accession>A0A7G9SFS9</accession>
<organism evidence="2 3">
    <name type="scientific">Sphingomonas lutea</name>
    <dbReference type="NCBI Taxonomy" id="1045317"/>
    <lineage>
        <taxon>Bacteria</taxon>
        <taxon>Pseudomonadati</taxon>
        <taxon>Pseudomonadota</taxon>
        <taxon>Alphaproteobacteria</taxon>
        <taxon>Sphingomonadales</taxon>
        <taxon>Sphingomonadaceae</taxon>
        <taxon>Sphingomonas</taxon>
    </lineage>
</organism>
<keyword evidence="1" id="KW-0812">Transmembrane</keyword>
<dbReference type="AlphaFoldDB" id="A0A7G9SFS9"/>
<name>A0A7G9SFS9_9SPHN</name>
<evidence type="ECO:0000313" key="3">
    <source>
        <dbReference type="Proteomes" id="UP000515971"/>
    </source>
</evidence>
<feature type="transmembrane region" description="Helical" evidence="1">
    <location>
        <begin position="94"/>
        <end position="112"/>
    </location>
</feature>
<dbReference type="KEGG" id="slut:H9L13_08395"/>
<dbReference type="RefSeq" id="WP_187537296.1">
    <property type="nucleotide sequence ID" value="NZ_BAABJT010000001.1"/>
</dbReference>
<evidence type="ECO:0000256" key="1">
    <source>
        <dbReference type="SAM" id="Phobius"/>
    </source>
</evidence>
<dbReference type="EMBL" id="CP060718">
    <property type="protein sequence ID" value="QNN66704.1"/>
    <property type="molecule type" value="Genomic_DNA"/>
</dbReference>
<gene>
    <name evidence="2" type="ORF">H9L13_08395</name>
</gene>
<keyword evidence="3" id="KW-1185">Reference proteome</keyword>
<feature type="transmembrane region" description="Helical" evidence="1">
    <location>
        <begin position="70"/>
        <end position="89"/>
    </location>
</feature>
<dbReference type="Proteomes" id="UP000515971">
    <property type="component" value="Chromosome"/>
</dbReference>
<sequence>MSQAVTAAPFREGPLSFFPKLLREPGRAWLVVPVAWLLCIVPSLGLAYLVSSVAPQLDLPEFPIKGHVGFLALAVFAPVVETLILAAIVTVLRLFLSPTLTVFVSAAGWGLAHSLEASAWGLVVWWPFLIMSMLYLVWRERSIWLALAIPAAVHMMQNAGPAYQVAYGT</sequence>
<keyword evidence="1" id="KW-1133">Transmembrane helix</keyword>
<feature type="transmembrane region" description="Helical" evidence="1">
    <location>
        <begin position="118"/>
        <end position="138"/>
    </location>
</feature>
<evidence type="ECO:0000313" key="2">
    <source>
        <dbReference type="EMBL" id="QNN66704.1"/>
    </source>
</evidence>
<keyword evidence="1" id="KW-0472">Membrane</keyword>
<feature type="transmembrane region" description="Helical" evidence="1">
    <location>
        <begin position="28"/>
        <end position="50"/>
    </location>
</feature>